<dbReference type="PROSITE" id="PS00155">
    <property type="entry name" value="CUTINASE_1"/>
    <property type="match status" value="1"/>
</dbReference>
<comment type="catalytic activity">
    <reaction evidence="9 12">
        <text>cutin + H2O = cutin monomers.</text>
        <dbReference type="EC" id="3.1.1.74"/>
    </reaction>
</comment>
<proteinExistence type="inferred from homology"/>
<feature type="active site" evidence="10">
    <location>
        <position position="180"/>
    </location>
</feature>
<organism evidence="13 14">
    <name type="scientific">Pyricularia oryzae</name>
    <name type="common">Rice blast fungus</name>
    <name type="synonym">Magnaporthe oryzae</name>
    <dbReference type="NCBI Taxonomy" id="318829"/>
    <lineage>
        <taxon>Eukaryota</taxon>
        <taxon>Fungi</taxon>
        <taxon>Dikarya</taxon>
        <taxon>Ascomycota</taxon>
        <taxon>Pezizomycotina</taxon>
        <taxon>Sordariomycetes</taxon>
        <taxon>Sordariomycetidae</taxon>
        <taxon>Magnaporthales</taxon>
        <taxon>Pyriculariaceae</taxon>
        <taxon>Pyricularia</taxon>
    </lineage>
</organism>
<dbReference type="EMBL" id="CP034204">
    <property type="protein sequence ID" value="QBZ53617.1"/>
    <property type="molecule type" value="Genomic_DNA"/>
</dbReference>
<feature type="signal peptide" evidence="12">
    <location>
        <begin position="1"/>
        <end position="19"/>
    </location>
</feature>
<dbReference type="SMART" id="SM01110">
    <property type="entry name" value="Cutinase"/>
    <property type="match status" value="1"/>
</dbReference>
<dbReference type="InterPro" id="IPR029058">
    <property type="entry name" value="AB_hydrolase_fold"/>
</dbReference>
<dbReference type="InterPro" id="IPR043580">
    <property type="entry name" value="CUTINASE_1"/>
</dbReference>
<comment type="function">
    <text evidence="12">Catalyzes the hydrolysis of complex carboxylic polyesters found in the cell wall of plants. Degrades cutin, a macromolecule that forms the structure of the plant cuticle.</text>
</comment>
<keyword evidence="7 12" id="KW-0378">Hydrolase</keyword>
<comment type="similarity">
    <text evidence="2 12">Belongs to the cutinase family.</text>
</comment>
<evidence type="ECO:0000256" key="4">
    <source>
        <dbReference type="ARBA" id="ARBA00022487"/>
    </source>
</evidence>
<dbReference type="PANTHER" id="PTHR48250:SF1">
    <property type="entry name" value="CUTINASE"/>
    <property type="match status" value="1"/>
</dbReference>
<feature type="active site" description="Nucleophile" evidence="10">
    <location>
        <position position="128"/>
    </location>
</feature>
<dbReference type="InterPro" id="IPR011150">
    <property type="entry name" value="Cutinase_monf"/>
</dbReference>
<keyword evidence="4 12" id="KW-0719">Serine esterase</keyword>
<sequence>MLIAAGLLASLATALPASSIHRAEPVLETRQNRNTQTAAGPCADMTIVFARGTTERGNVGTVVGPPLLDAVKQLSNGLDVNMQGVDYPADVRGFMQGGDPQGSARMAGIIKALAADCPNTGIIISGYSQGAQLMHNAADQLDPASASHITAAVAFGDPLNGQGVTGVDTSRVLVICHDRDNICEGGAQIRQAHLTYGQDVGKAASFIMQAAAAGQGAGQGGVEAPGAGAGAGAN</sequence>
<dbReference type="Proteomes" id="UP000294847">
    <property type="component" value="Chromosome 1"/>
</dbReference>
<dbReference type="AlphaFoldDB" id="A0A4P7MTQ6"/>
<evidence type="ECO:0000256" key="8">
    <source>
        <dbReference type="ARBA" id="ARBA00023157"/>
    </source>
</evidence>
<evidence type="ECO:0000256" key="1">
    <source>
        <dbReference type="ARBA" id="ARBA00004613"/>
    </source>
</evidence>
<dbReference type="GO" id="GO:0050525">
    <property type="term" value="F:cutinase activity"/>
    <property type="evidence" value="ECO:0007669"/>
    <property type="project" value="UniProtKB-UniRule"/>
</dbReference>
<keyword evidence="5 12" id="KW-0964">Secreted</keyword>
<evidence type="ECO:0000256" key="11">
    <source>
        <dbReference type="PIRSR" id="PIRSR611150-2"/>
    </source>
</evidence>
<evidence type="ECO:0000313" key="13">
    <source>
        <dbReference type="EMBL" id="QBZ53617.1"/>
    </source>
</evidence>
<dbReference type="Pfam" id="PF01083">
    <property type="entry name" value="Cutinase"/>
    <property type="match status" value="1"/>
</dbReference>
<feature type="disulfide bond" evidence="11">
    <location>
        <begin position="176"/>
        <end position="183"/>
    </location>
</feature>
<keyword evidence="6 12" id="KW-0732">Signal</keyword>
<keyword evidence="8 11" id="KW-1015">Disulfide bond</keyword>
<evidence type="ECO:0000313" key="14">
    <source>
        <dbReference type="Proteomes" id="UP000294847"/>
    </source>
</evidence>
<evidence type="ECO:0000256" key="3">
    <source>
        <dbReference type="ARBA" id="ARBA00013095"/>
    </source>
</evidence>
<gene>
    <name evidence="13" type="ORF">PoMZ_09305</name>
</gene>
<evidence type="ECO:0000256" key="5">
    <source>
        <dbReference type="ARBA" id="ARBA00022525"/>
    </source>
</evidence>
<dbReference type="InterPro" id="IPR043579">
    <property type="entry name" value="CUTINASE_2"/>
</dbReference>
<evidence type="ECO:0000256" key="6">
    <source>
        <dbReference type="ARBA" id="ARBA00022729"/>
    </source>
</evidence>
<comment type="subcellular location">
    <subcellularLocation>
        <location evidence="1 12">Secreted</location>
    </subcellularLocation>
</comment>
<protein>
    <recommendedName>
        <fullName evidence="3 12">Cutinase</fullName>
        <ecNumber evidence="3 12">3.1.1.74</ecNumber>
    </recommendedName>
</protein>
<dbReference type="PROSITE" id="PS00931">
    <property type="entry name" value="CUTINASE_2"/>
    <property type="match status" value="1"/>
</dbReference>
<dbReference type="GO" id="GO:0005576">
    <property type="term" value="C:extracellular region"/>
    <property type="evidence" value="ECO:0007669"/>
    <property type="project" value="UniProtKB-SubCell"/>
</dbReference>
<dbReference type="SUPFAM" id="SSF53474">
    <property type="entry name" value="alpha/beta-Hydrolases"/>
    <property type="match status" value="1"/>
</dbReference>
<dbReference type="GO" id="GO:0016052">
    <property type="term" value="P:carbohydrate catabolic process"/>
    <property type="evidence" value="ECO:0007669"/>
    <property type="project" value="TreeGrafter"/>
</dbReference>
<dbReference type="InterPro" id="IPR000675">
    <property type="entry name" value="Cutinase/axe"/>
</dbReference>
<evidence type="ECO:0000256" key="2">
    <source>
        <dbReference type="ARBA" id="ARBA00007534"/>
    </source>
</evidence>
<dbReference type="Gene3D" id="3.40.50.1820">
    <property type="entry name" value="alpha/beta hydrolase"/>
    <property type="match status" value="1"/>
</dbReference>
<dbReference type="PRINTS" id="PR00129">
    <property type="entry name" value="CUTINASE"/>
</dbReference>
<evidence type="ECO:0000256" key="9">
    <source>
        <dbReference type="ARBA" id="ARBA00034045"/>
    </source>
</evidence>
<dbReference type="EC" id="3.1.1.74" evidence="3 12"/>
<evidence type="ECO:0000256" key="10">
    <source>
        <dbReference type="PIRSR" id="PIRSR611150-1"/>
    </source>
</evidence>
<name>A0A4P7MTQ6_PYROR</name>
<reference evidence="13 14" key="1">
    <citation type="journal article" date="2019" name="Mol. Biol. Evol.">
        <title>Blast fungal genomes show frequent chromosomal changes, gene gains and losses, and effector gene turnover.</title>
        <authorList>
            <person name="Gomez Luciano L.B."/>
            <person name="Jason Tsai I."/>
            <person name="Chuma I."/>
            <person name="Tosa Y."/>
            <person name="Chen Y.H."/>
            <person name="Li J.Y."/>
            <person name="Li M.Y."/>
            <person name="Jade Lu M.Y."/>
            <person name="Nakayashiki H."/>
            <person name="Li W.H."/>
        </authorList>
    </citation>
    <scope>NUCLEOTIDE SEQUENCE [LARGE SCALE GENOMIC DNA]</scope>
    <source>
        <strain evidence="13">MZ5-1-6</strain>
    </source>
</reference>
<feature type="active site" description="Proton donor/acceptor" evidence="10">
    <location>
        <position position="193"/>
    </location>
</feature>
<evidence type="ECO:0000256" key="7">
    <source>
        <dbReference type="ARBA" id="ARBA00022801"/>
    </source>
</evidence>
<accession>A0A4P7MTQ6</accession>
<dbReference type="PANTHER" id="PTHR48250">
    <property type="entry name" value="CUTINASE 2-RELATED"/>
    <property type="match status" value="1"/>
</dbReference>
<feature type="chain" id="PRO_5021039995" description="Cutinase" evidence="12">
    <location>
        <begin position="20"/>
        <end position="234"/>
    </location>
</feature>
<evidence type="ECO:0000256" key="12">
    <source>
        <dbReference type="RuleBase" id="RU361263"/>
    </source>
</evidence>
<feature type="disulfide bond" evidence="11">
    <location>
        <begin position="42"/>
        <end position="117"/>
    </location>
</feature>